<feature type="region of interest" description="Disordered" evidence="10">
    <location>
        <begin position="623"/>
        <end position="647"/>
    </location>
</feature>
<dbReference type="InterPro" id="IPR036397">
    <property type="entry name" value="RNaseH_sf"/>
</dbReference>
<dbReference type="InterPro" id="IPR043128">
    <property type="entry name" value="Rev_trsase/Diguanyl_cyclase"/>
</dbReference>
<accession>A0ABQ8LCG8</accession>
<dbReference type="InterPro" id="IPR010998">
    <property type="entry name" value="Integrase_recombinase_N"/>
</dbReference>
<gene>
    <name evidence="12" type="ORF">H4Q32_018511</name>
</gene>
<dbReference type="Pfam" id="PF17917">
    <property type="entry name" value="RT_RNaseH"/>
    <property type="match status" value="1"/>
</dbReference>
<evidence type="ECO:0000256" key="2">
    <source>
        <dbReference type="ARBA" id="ARBA00012180"/>
    </source>
</evidence>
<keyword evidence="4" id="KW-0548">Nucleotidyltransferase</keyword>
<feature type="compositionally biased region" description="Low complexity" evidence="10">
    <location>
        <begin position="623"/>
        <end position="632"/>
    </location>
</feature>
<dbReference type="PANTHER" id="PTHR33050">
    <property type="entry name" value="REVERSE TRANSCRIPTASE DOMAIN-CONTAINING PROTEIN"/>
    <property type="match status" value="1"/>
</dbReference>
<keyword evidence="3" id="KW-0808">Transferase</keyword>
<dbReference type="PROSITE" id="PS50878">
    <property type="entry name" value="RT_POL"/>
    <property type="match status" value="1"/>
</dbReference>
<evidence type="ECO:0000313" key="13">
    <source>
        <dbReference type="Proteomes" id="UP000830375"/>
    </source>
</evidence>
<dbReference type="EMBL" id="JACTAM010000025">
    <property type="protein sequence ID" value="KAI2648412.1"/>
    <property type="molecule type" value="Genomic_DNA"/>
</dbReference>
<keyword evidence="5" id="KW-0540">Nuclease</keyword>
<evidence type="ECO:0000259" key="11">
    <source>
        <dbReference type="PROSITE" id="PS50878"/>
    </source>
</evidence>
<evidence type="ECO:0000256" key="10">
    <source>
        <dbReference type="SAM" id="MobiDB-lite"/>
    </source>
</evidence>
<dbReference type="Gene3D" id="3.30.420.10">
    <property type="entry name" value="Ribonuclease H-like superfamily/Ribonuclease H"/>
    <property type="match status" value="1"/>
</dbReference>
<dbReference type="SUPFAM" id="SSF56672">
    <property type="entry name" value="DNA/RNA polymerases"/>
    <property type="match status" value="1"/>
</dbReference>
<name>A0ABQ8LCG8_LABRO</name>
<dbReference type="CDD" id="cd09275">
    <property type="entry name" value="RNase_HI_RT_DIRS1"/>
    <property type="match status" value="1"/>
</dbReference>
<keyword evidence="7" id="KW-0378">Hydrolase</keyword>
<organism evidence="12 13">
    <name type="scientific">Labeo rohita</name>
    <name type="common">Indian major carp</name>
    <name type="synonym">Cyprinus rohita</name>
    <dbReference type="NCBI Taxonomy" id="84645"/>
    <lineage>
        <taxon>Eukaryota</taxon>
        <taxon>Metazoa</taxon>
        <taxon>Chordata</taxon>
        <taxon>Craniata</taxon>
        <taxon>Vertebrata</taxon>
        <taxon>Euteleostomi</taxon>
        <taxon>Actinopterygii</taxon>
        <taxon>Neopterygii</taxon>
        <taxon>Teleostei</taxon>
        <taxon>Ostariophysi</taxon>
        <taxon>Cypriniformes</taxon>
        <taxon>Cyprinidae</taxon>
        <taxon>Labeoninae</taxon>
        <taxon>Labeonini</taxon>
        <taxon>Labeo</taxon>
    </lineage>
</organism>
<feature type="region of interest" description="Disordered" evidence="10">
    <location>
        <begin position="1"/>
        <end position="24"/>
    </location>
</feature>
<keyword evidence="6" id="KW-0255">Endonuclease</keyword>
<evidence type="ECO:0000256" key="1">
    <source>
        <dbReference type="ARBA" id="ARBA00010879"/>
    </source>
</evidence>
<dbReference type="CDD" id="cd03714">
    <property type="entry name" value="RT_DIRS1"/>
    <property type="match status" value="1"/>
</dbReference>
<evidence type="ECO:0000256" key="6">
    <source>
        <dbReference type="ARBA" id="ARBA00022759"/>
    </source>
</evidence>
<dbReference type="SUPFAM" id="SSF47823">
    <property type="entry name" value="lambda integrase-like, N-terminal domain"/>
    <property type="match status" value="1"/>
</dbReference>
<dbReference type="InterPro" id="IPR043502">
    <property type="entry name" value="DNA/RNA_pol_sf"/>
</dbReference>
<keyword evidence="9" id="KW-0238">DNA-binding</keyword>
<dbReference type="Pfam" id="PF00078">
    <property type="entry name" value="RVT_1"/>
    <property type="match status" value="1"/>
</dbReference>
<sequence length="885" mass="99278">MGRVQDLLAPSRYPHKTSPSPPPLVPRVAAVSSEMLDVPLFPAVVLDAEHLTSPQKEVLKLIPLSESLAAWKLLPGISAWVLSTVQIGYRIQFFRRPPRFNGVVFTSVKLELMHVLSQELQTLLSKEAIEHVPLPERESGYYSRYFLVPKKDGGLRPILDLRGLNRSVKALKFKMLTVKTVVTQIQHHDWFVTIDLKDAYFHIEILPQHRKFLRFAFGGKAYQFQVLPFGLALSPRTFTKCMDAALAPLRLQGIRILNYIDDWLILAQSREMALQHRDIVLAHVVSLGLRLNTNKSVLSPAQRTTYLGIVWDSITMRARLSPARIETIRQTMSKVRLGQEHTVLQYQKMLGLMASASTVIPLGLLHMRPFQLWLKARGFHPRANPRRQIKVTRRGLRTLSPWLRPWFLTLGPTLGAPCRRRLLTTDASLVGWGAVLEGRPAQGVWEGHQLDWHINCLELMAVFLALKYFLHQLRGCHVLVRVDNTAAVSYLNHQGGLRSRNLNRIARQIFLWAQDKFLSLRAVYIPGQWNVGADLLSRQTLPTGEWKLHPEIVKQIWTRFYKVEVDLFASQQTAQCPLYFSLSHPAPLGLDAMAHSWPNMRLAVLAEQSMVLVDNISPRRLAVGDSGEEGPSVSGGGNDIPSQARSVESSCLAPEGNQLRDTGLSPAVIETILSARASSTRKNYAGKWGVFDRWCVKHNVDPVNCQIASVLDFMQEKLSTGTCPATLRGYVAALSACHALIDGAPLGRHPLLSRFLRGARRLRPPVKTKITSWDLATVLEGLVETPFEPLESASDKLLTLKMVFLMAITSLKRIGDMQALSISPSCLDFAPGMVKVILHPHPDYLPKVPFSAVHPVILEAFCPPPFTTPEQERSHRLCPVRVLQA</sequence>
<keyword evidence="8" id="KW-0695">RNA-directed DNA polymerase</keyword>
<comment type="caution">
    <text evidence="12">The sequence shown here is derived from an EMBL/GenBank/DDBJ whole genome shotgun (WGS) entry which is preliminary data.</text>
</comment>
<evidence type="ECO:0000313" key="12">
    <source>
        <dbReference type="EMBL" id="KAI2648412.1"/>
    </source>
</evidence>
<dbReference type="InterPro" id="IPR052055">
    <property type="entry name" value="Hepadnavirus_pol/RT"/>
</dbReference>
<comment type="similarity">
    <text evidence="1">Belongs to the beta type-B retroviral polymerase family. HERV class-II K(HML-2) pol subfamily.</text>
</comment>
<dbReference type="Proteomes" id="UP000830375">
    <property type="component" value="Unassembled WGS sequence"/>
</dbReference>
<dbReference type="InterPro" id="IPR000477">
    <property type="entry name" value="RT_dom"/>
</dbReference>
<evidence type="ECO:0000256" key="3">
    <source>
        <dbReference type="ARBA" id="ARBA00022679"/>
    </source>
</evidence>
<feature type="domain" description="Reverse transcriptase" evidence="11">
    <location>
        <begin position="129"/>
        <end position="311"/>
    </location>
</feature>
<protein>
    <recommendedName>
        <fullName evidence="2">ribonuclease H</fullName>
        <ecNumber evidence="2">3.1.26.4</ecNumber>
    </recommendedName>
</protein>
<evidence type="ECO:0000256" key="9">
    <source>
        <dbReference type="ARBA" id="ARBA00023125"/>
    </source>
</evidence>
<reference evidence="12 13" key="1">
    <citation type="submission" date="2022-01" db="EMBL/GenBank/DDBJ databases">
        <title>A high-quality chromosome-level genome assembly of rohu carp, Labeo rohita.</title>
        <authorList>
            <person name="Arick M.A. II"/>
            <person name="Hsu C.-Y."/>
            <person name="Magbanua Z."/>
            <person name="Pechanova O."/>
            <person name="Grover C."/>
            <person name="Miller E."/>
            <person name="Thrash A."/>
            <person name="Ezzel L."/>
            <person name="Alam S."/>
            <person name="Benzie J."/>
            <person name="Hamilton M."/>
            <person name="Karsi A."/>
            <person name="Lawrence M.L."/>
            <person name="Peterson D.G."/>
        </authorList>
    </citation>
    <scope>NUCLEOTIDE SEQUENCE [LARGE SCALE GENOMIC DNA]</scope>
    <source>
        <strain evidence="13">BAU-BD-2019</strain>
        <tissue evidence="12">Blood</tissue>
    </source>
</reference>
<dbReference type="Gene3D" id="3.10.10.10">
    <property type="entry name" value="HIV Type 1 Reverse Transcriptase, subunit A, domain 1"/>
    <property type="match status" value="1"/>
</dbReference>
<evidence type="ECO:0000256" key="8">
    <source>
        <dbReference type="ARBA" id="ARBA00022918"/>
    </source>
</evidence>
<dbReference type="PANTHER" id="PTHR33050:SF7">
    <property type="entry name" value="RIBONUCLEASE H"/>
    <property type="match status" value="1"/>
</dbReference>
<dbReference type="Gene3D" id="3.30.70.270">
    <property type="match status" value="1"/>
</dbReference>
<dbReference type="EC" id="3.1.26.4" evidence="2"/>
<evidence type="ECO:0000256" key="7">
    <source>
        <dbReference type="ARBA" id="ARBA00022801"/>
    </source>
</evidence>
<evidence type="ECO:0000256" key="5">
    <source>
        <dbReference type="ARBA" id="ARBA00022722"/>
    </source>
</evidence>
<dbReference type="Gene3D" id="1.10.150.130">
    <property type="match status" value="1"/>
</dbReference>
<evidence type="ECO:0000256" key="4">
    <source>
        <dbReference type="ARBA" id="ARBA00022695"/>
    </source>
</evidence>
<proteinExistence type="inferred from homology"/>
<dbReference type="InterPro" id="IPR041373">
    <property type="entry name" value="RT_RNaseH"/>
</dbReference>
<keyword evidence="13" id="KW-1185">Reference proteome</keyword>